<evidence type="ECO:0000313" key="5">
    <source>
        <dbReference type="EMBL" id="AWG20750.1"/>
    </source>
</evidence>
<accession>A0A2S1LAG8</accession>
<proteinExistence type="predicted"/>
<dbReference type="RefSeq" id="WP_108739707.1">
    <property type="nucleotide sequence ID" value="NZ_CP020918.1"/>
</dbReference>
<evidence type="ECO:0000256" key="2">
    <source>
        <dbReference type="PROSITE-ProRule" id="PRU00335"/>
    </source>
</evidence>
<reference evidence="5 6" key="1">
    <citation type="submission" date="2017-04" db="EMBL/GenBank/DDBJ databases">
        <title>Compelte genome sequence of WV33.</title>
        <authorList>
            <person name="Lee P.C."/>
        </authorList>
    </citation>
    <scope>NUCLEOTIDE SEQUENCE [LARGE SCALE GENOMIC DNA]</scope>
    <source>
        <strain evidence="5 6">WV33</strain>
    </source>
</reference>
<dbReference type="InterPro" id="IPR050624">
    <property type="entry name" value="HTH-type_Tx_Regulator"/>
</dbReference>
<dbReference type="SUPFAM" id="SSF46689">
    <property type="entry name" value="Homeodomain-like"/>
    <property type="match status" value="1"/>
</dbReference>
<name>A0A2S1LAG8_9FLAO</name>
<dbReference type="PROSITE" id="PS50943">
    <property type="entry name" value="HTH_CROC1"/>
    <property type="match status" value="1"/>
</dbReference>
<dbReference type="AlphaFoldDB" id="A0A2S1LAG8"/>
<gene>
    <name evidence="5" type="ORF">FFWV33_03940</name>
</gene>
<dbReference type="PANTHER" id="PTHR43479">
    <property type="entry name" value="ACREF/ENVCD OPERON REPRESSOR-RELATED"/>
    <property type="match status" value="1"/>
</dbReference>
<dbReference type="PRINTS" id="PR00455">
    <property type="entry name" value="HTHTETR"/>
</dbReference>
<dbReference type="Proteomes" id="UP000244527">
    <property type="component" value="Chromosome"/>
</dbReference>
<dbReference type="PROSITE" id="PS50977">
    <property type="entry name" value="HTH_TETR_2"/>
    <property type="match status" value="1"/>
</dbReference>
<dbReference type="OrthoDB" id="6430772at2"/>
<dbReference type="InterPro" id="IPR001387">
    <property type="entry name" value="Cro/C1-type_HTH"/>
</dbReference>
<dbReference type="InterPro" id="IPR001647">
    <property type="entry name" value="HTH_TetR"/>
</dbReference>
<dbReference type="GO" id="GO:0003677">
    <property type="term" value="F:DNA binding"/>
    <property type="evidence" value="ECO:0007669"/>
    <property type="project" value="UniProtKB-UniRule"/>
</dbReference>
<evidence type="ECO:0000256" key="1">
    <source>
        <dbReference type="ARBA" id="ARBA00023125"/>
    </source>
</evidence>
<dbReference type="EMBL" id="CP020918">
    <property type="protein sequence ID" value="AWG20750.1"/>
    <property type="molecule type" value="Genomic_DNA"/>
</dbReference>
<dbReference type="KEGG" id="ffa:FFWV33_03940"/>
<evidence type="ECO:0000259" key="4">
    <source>
        <dbReference type="PROSITE" id="PS50977"/>
    </source>
</evidence>
<evidence type="ECO:0000313" key="6">
    <source>
        <dbReference type="Proteomes" id="UP000244527"/>
    </source>
</evidence>
<dbReference type="PANTHER" id="PTHR43479:SF11">
    <property type="entry name" value="ACREF_ENVCD OPERON REPRESSOR-RELATED"/>
    <property type="match status" value="1"/>
</dbReference>
<evidence type="ECO:0000259" key="3">
    <source>
        <dbReference type="PROSITE" id="PS50943"/>
    </source>
</evidence>
<protein>
    <submittedName>
        <fullName evidence="5">Uncharacterized protein</fullName>
    </submittedName>
</protein>
<dbReference type="Gene3D" id="1.10.357.10">
    <property type="entry name" value="Tetracycline Repressor, domain 2"/>
    <property type="match status" value="1"/>
</dbReference>
<feature type="DNA-binding region" description="H-T-H motif" evidence="2">
    <location>
        <begin position="26"/>
        <end position="45"/>
    </location>
</feature>
<dbReference type="Pfam" id="PF00440">
    <property type="entry name" value="TetR_N"/>
    <property type="match status" value="1"/>
</dbReference>
<keyword evidence="1 2" id="KW-0238">DNA-binding</keyword>
<feature type="domain" description="HTH cro/C1-type" evidence="3">
    <location>
        <begin position="26"/>
        <end position="70"/>
    </location>
</feature>
<feature type="domain" description="HTH tetR-type" evidence="4">
    <location>
        <begin position="3"/>
        <end position="63"/>
    </location>
</feature>
<organism evidence="5 6">
    <name type="scientific">Flavobacterium faecale</name>
    <dbReference type="NCBI Taxonomy" id="1355330"/>
    <lineage>
        <taxon>Bacteria</taxon>
        <taxon>Pseudomonadati</taxon>
        <taxon>Bacteroidota</taxon>
        <taxon>Flavobacteriia</taxon>
        <taxon>Flavobacteriales</taxon>
        <taxon>Flavobacteriaceae</taxon>
        <taxon>Flavobacterium</taxon>
    </lineage>
</organism>
<sequence length="199" mass="23139">MKNQTKNLILKNAAVLFYSSAINHVTLDDIASKSGISKKTIYKYFENKEDLVIKTIRKQAKILKKNISRIQQKGHNALEELMHFITYINKKMHRVYPMVKNEIKKGPANSFFNAINYSDTIILQFIVDNIENGKQQGLYKEQIDAQAFCESYDVLSKSIYFNYYFTDLNVKKKSFEFVSSLFLYGLVTQLGLDYLQLTL</sequence>
<dbReference type="InterPro" id="IPR009057">
    <property type="entry name" value="Homeodomain-like_sf"/>
</dbReference>
<keyword evidence="6" id="KW-1185">Reference proteome</keyword>